<evidence type="ECO:0000313" key="2">
    <source>
        <dbReference type="EMBL" id="KAF7399067.1"/>
    </source>
</evidence>
<dbReference type="AlphaFoldDB" id="A0A834K2T3"/>
<keyword evidence="3" id="KW-1185">Reference proteome</keyword>
<evidence type="ECO:0000313" key="3">
    <source>
        <dbReference type="Proteomes" id="UP000614350"/>
    </source>
</evidence>
<name>A0A834K2T3_VESVU</name>
<protein>
    <submittedName>
        <fullName evidence="2">Uncharacterized protein</fullName>
    </submittedName>
</protein>
<accession>A0A834K2T3</accession>
<feature type="region of interest" description="Disordered" evidence="1">
    <location>
        <begin position="165"/>
        <end position="189"/>
    </location>
</feature>
<dbReference type="EMBL" id="JACSEA010000006">
    <property type="protein sequence ID" value="KAF7399067.1"/>
    <property type="molecule type" value="Genomic_DNA"/>
</dbReference>
<gene>
    <name evidence="2" type="ORF">HZH66_006964</name>
</gene>
<reference evidence="2" key="1">
    <citation type="journal article" date="2020" name="G3 (Bethesda)">
        <title>High-Quality Assemblies for Three Invasive Social Wasps from the &lt;i&gt;Vespula&lt;/i&gt; Genus.</title>
        <authorList>
            <person name="Harrop T.W.R."/>
            <person name="Guhlin J."/>
            <person name="McLaughlin G.M."/>
            <person name="Permina E."/>
            <person name="Stockwell P."/>
            <person name="Gilligan J."/>
            <person name="Le Lec M.F."/>
            <person name="Gruber M.A.M."/>
            <person name="Quinn O."/>
            <person name="Lovegrove M."/>
            <person name="Duncan E.J."/>
            <person name="Remnant E.J."/>
            <person name="Van Eeckhoven J."/>
            <person name="Graham B."/>
            <person name="Knapp R.A."/>
            <person name="Langford K.W."/>
            <person name="Kronenberg Z."/>
            <person name="Press M.O."/>
            <person name="Eacker S.M."/>
            <person name="Wilson-Rankin E.E."/>
            <person name="Purcell J."/>
            <person name="Lester P.J."/>
            <person name="Dearden P.K."/>
        </authorList>
    </citation>
    <scope>NUCLEOTIDE SEQUENCE</scope>
    <source>
        <strain evidence="2">Marl-1</strain>
    </source>
</reference>
<dbReference type="Proteomes" id="UP000614350">
    <property type="component" value="Unassembled WGS sequence"/>
</dbReference>
<organism evidence="2 3">
    <name type="scientific">Vespula vulgaris</name>
    <name type="common">Yellow jacket</name>
    <name type="synonym">Wasp</name>
    <dbReference type="NCBI Taxonomy" id="7454"/>
    <lineage>
        <taxon>Eukaryota</taxon>
        <taxon>Metazoa</taxon>
        <taxon>Ecdysozoa</taxon>
        <taxon>Arthropoda</taxon>
        <taxon>Hexapoda</taxon>
        <taxon>Insecta</taxon>
        <taxon>Pterygota</taxon>
        <taxon>Neoptera</taxon>
        <taxon>Endopterygota</taxon>
        <taxon>Hymenoptera</taxon>
        <taxon>Apocrita</taxon>
        <taxon>Aculeata</taxon>
        <taxon>Vespoidea</taxon>
        <taxon>Vespidae</taxon>
        <taxon>Vespinae</taxon>
        <taxon>Vespula</taxon>
    </lineage>
</organism>
<proteinExistence type="predicted"/>
<comment type="caution">
    <text evidence="2">The sequence shown here is derived from an EMBL/GenBank/DDBJ whole genome shotgun (WGS) entry which is preliminary data.</text>
</comment>
<sequence>MNTYRKIKDTAQIEDYERVRLQKGVGPGQSGVHLKKGSFRAARVILEKCNRSVSIPFPKAEYTKLENVAINVETNKSAMSRHDEEPSNKSQIYDFPTANSCDIRTKLKAVSKKRNSEGKTVRVKRCSERTPANKRIGGARIETSPKPVMEKTHRRIHAFACKNVSRDPQKKKRITTGTNGYPRVINSKR</sequence>
<evidence type="ECO:0000256" key="1">
    <source>
        <dbReference type="SAM" id="MobiDB-lite"/>
    </source>
</evidence>